<feature type="compositionally biased region" description="Basic residues" evidence="1">
    <location>
        <begin position="334"/>
        <end position="349"/>
    </location>
</feature>
<comment type="caution">
    <text evidence="2">The sequence shown here is derived from an EMBL/GenBank/DDBJ whole genome shotgun (WGS) entry which is preliminary data.</text>
</comment>
<evidence type="ECO:0000313" key="2">
    <source>
        <dbReference type="EMBL" id="CAB9530087.1"/>
    </source>
</evidence>
<name>A0A9N8EZT8_9STRA</name>
<dbReference type="AlphaFoldDB" id="A0A9N8EZT8"/>
<keyword evidence="3" id="KW-1185">Reference proteome</keyword>
<reference evidence="2" key="1">
    <citation type="submission" date="2020-06" db="EMBL/GenBank/DDBJ databases">
        <authorList>
            <consortium name="Plant Systems Biology data submission"/>
        </authorList>
    </citation>
    <scope>NUCLEOTIDE SEQUENCE</scope>
    <source>
        <strain evidence="2">D6</strain>
    </source>
</reference>
<feature type="region of interest" description="Disordered" evidence="1">
    <location>
        <begin position="329"/>
        <end position="349"/>
    </location>
</feature>
<feature type="region of interest" description="Disordered" evidence="1">
    <location>
        <begin position="241"/>
        <end position="313"/>
    </location>
</feature>
<evidence type="ECO:0000256" key="1">
    <source>
        <dbReference type="SAM" id="MobiDB-lite"/>
    </source>
</evidence>
<organism evidence="2 3">
    <name type="scientific">Seminavis robusta</name>
    <dbReference type="NCBI Taxonomy" id="568900"/>
    <lineage>
        <taxon>Eukaryota</taxon>
        <taxon>Sar</taxon>
        <taxon>Stramenopiles</taxon>
        <taxon>Ochrophyta</taxon>
        <taxon>Bacillariophyta</taxon>
        <taxon>Bacillariophyceae</taxon>
        <taxon>Bacillariophycidae</taxon>
        <taxon>Naviculales</taxon>
        <taxon>Naviculaceae</taxon>
        <taxon>Seminavis</taxon>
    </lineage>
</organism>
<dbReference type="EMBL" id="CAICTM010002735">
    <property type="protein sequence ID" value="CAB9530087.1"/>
    <property type="molecule type" value="Genomic_DNA"/>
</dbReference>
<dbReference type="Proteomes" id="UP001153069">
    <property type="component" value="Unassembled WGS sequence"/>
</dbReference>
<evidence type="ECO:0000313" key="3">
    <source>
        <dbReference type="Proteomes" id="UP001153069"/>
    </source>
</evidence>
<feature type="compositionally biased region" description="Acidic residues" evidence="1">
    <location>
        <begin position="247"/>
        <end position="274"/>
    </location>
</feature>
<protein>
    <submittedName>
        <fullName evidence="2">Uncharacterized protein</fullName>
    </submittedName>
</protein>
<proteinExistence type="predicted"/>
<sequence length="349" mass="38570">MLKWLITNARAAVVTLDAVNNLKKGHPIIKLQGCIGAVIQIVIGRTDNPWFPEFGTLLSLEEGERVKVKRQAQGVMDLHVEASSAEDGRVSTDFVDDEAKKTKRSVSITPAMSMLLYNLLGVDATIYDNWDGLEVTTALHAVYLETLSNSTTQEKGVCLARLTKAVPPPKATKRIHIPSQADTPTIFINGEKAPFCDVITNFRGLQAKHTKNGEEYDLFLGEELQKWGLLKTELSEVMLSGQSVDPPADDATDDEQSMEASADDDCEEEVENEVSEAAATAKDNGAGAGSSSTQANTDKDKGRRRKRARRHSEWATQRWVLFCTLGRMPLQRPPKMRMQKRATRSPRGF</sequence>
<gene>
    <name evidence="2" type="ORF">SEMRO_2737_G335940.1</name>
</gene>
<accession>A0A9N8EZT8</accession>
<feature type="compositionally biased region" description="Low complexity" evidence="1">
    <location>
        <begin position="275"/>
        <end position="285"/>
    </location>
</feature>